<sequence length="261" mass="30086">MRETLPKSYVRKLMRAIIEFELVEPNDRILIGLSGGKDSAFLVYALGVLRRHFPFKFDIGAITIDLGFTDKFDRQPLEDFCRRLDVPFFFEKTQIAEIAFSPSQPNPCAACAFFRKGIISACARAEGFNKVAFAHHLDDAVETFLMSQLFSGQIRTFLPKTQWDRSGLALIKPLVYLREKEIKGALRFIGFEPIPGGCPRDKKTKRETTKQLIKFLVKEHPQVFENLTAAMRRQNIADLWPPEPTKKEIWQKSQKFWQQKG</sequence>
<evidence type="ECO:0000313" key="3">
    <source>
        <dbReference type="EMBL" id="ADG83227.1"/>
    </source>
</evidence>
<dbReference type="RefSeq" id="WP_013121225.1">
    <property type="nucleotide sequence ID" value="NC_014152.1"/>
</dbReference>
<dbReference type="Proteomes" id="UP000002377">
    <property type="component" value="Chromosome"/>
</dbReference>
<dbReference type="PANTHER" id="PTHR43686">
    <property type="entry name" value="SULFURTRANSFERASE-RELATED"/>
    <property type="match status" value="1"/>
</dbReference>
<gene>
    <name evidence="3" type="ordered locus">TherJR_2388</name>
</gene>
<proteinExistence type="predicted"/>
<evidence type="ECO:0000313" key="4">
    <source>
        <dbReference type="Proteomes" id="UP000002377"/>
    </source>
</evidence>
<keyword evidence="1" id="KW-0808">Transferase</keyword>
<evidence type="ECO:0000256" key="1">
    <source>
        <dbReference type="ARBA" id="ARBA00022679"/>
    </source>
</evidence>
<evidence type="ECO:0000259" key="2">
    <source>
        <dbReference type="Pfam" id="PF01171"/>
    </source>
</evidence>
<dbReference type="EMBL" id="CP002028">
    <property type="protein sequence ID" value="ADG83227.1"/>
    <property type="molecule type" value="Genomic_DNA"/>
</dbReference>
<reference evidence="3 4" key="1">
    <citation type="submission" date="2010-05" db="EMBL/GenBank/DDBJ databases">
        <title>Complete sequence of Thermincola sp. JR.</title>
        <authorList>
            <consortium name="US DOE Joint Genome Institute"/>
            <person name="Lucas S."/>
            <person name="Copeland A."/>
            <person name="Lapidus A."/>
            <person name="Cheng J.-F."/>
            <person name="Bruce D."/>
            <person name="Goodwin L."/>
            <person name="Pitluck S."/>
            <person name="Chertkov O."/>
            <person name="Detter J.C."/>
            <person name="Han C."/>
            <person name="Tapia R."/>
            <person name="Land M."/>
            <person name="Hauser L."/>
            <person name="Kyrpides N."/>
            <person name="Mikhailova N."/>
            <person name="Hazen T.C."/>
            <person name="Woyke T."/>
        </authorList>
    </citation>
    <scope>NUCLEOTIDE SEQUENCE [LARGE SCALE GENOMIC DNA]</scope>
    <source>
        <strain evidence="3 4">JR</strain>
    </source>
</reference>
<dbReference type="HOGENOM" id="CLU_026481_5_2_9"/>
<dbReference type="eggNOG" id="COG0037">
    <property type="taxonomic scope" value="Bacteria"/>
</dbReference>
<name>D5XAM3_THEPJ</name>
<dbReference type="OrthoDB" id="9801054at2"/>
<dbReference type="InterPro" id="IPR035107">
    <property type="entry name" value="tRNA_thiolation_TtcA_Ctu1"/>
</dbReference>
<feature type="domain" description="tRNA(Ile)-lysidine/2-thiocytidine synthase N-terminal" evidence="2">
    <location>
        <begin position="29"/>
        <end position="186"/>
    </location>
</feature>
<dbReference type="KEGG" id="tjr:TherJR_2388"/>
<dbReference type="InterPro" id="IPR014729">
    <property type="entry name" value="Rossmann-like_a/b/a_fold"/>
</dbReference>
<dbReference type="PANTHER" id="PTHR43686:SF1">
    <property type="entry name" value="AMINOTRAN_5 DOMAIN-CONTAINING PROTEIN"/>
    <property type="match status" value="1"/>
</dbReference>
<dbReference type="GO" id="GO:0008033">
    <property type="term" value="P:tRNA processing"/>
    <property type="evidence" value="ECO:0007669"/>
    <property type="project" value="InterPro"/>
</dbReference>
<dbReference type="GO" id="GO:0016740">
    <property type="term" value="F:transferase activity"/>
    <property type="evidence" value="ECO:0007669"/>
    <property type="project" value="UniProtKB-KW"/>
</dbReference>
<keyword evidence="4" id="KW-1185">Reference proteome</keyword>
<dbReference type="Gene3D" id="3.40.50.620">
    <property type="entry name" value="HUPs"/>
    <property type="match status" value="1"/>
</dbReference>
<dbReference type="AlphaFoldDB" id="D5XAM3"/>
<dbReference type="PIRSF" id="PIRSF004976">
    <property type="entry name" value="ATPase_YdaO"/>
    <property type="match status" value="1"/>
</dbReference>
<dbReference type="Pfam" id="PF01171">
    <property type="entry name" value="ATP_bind_3"/>
    <property type="match status" value="1"/>
</dbReference>
<dbReference type="CDD" id="cd24138">
    <property type="entry name" value="TtcA-like"/>
    <property type="match status" value="1"/>
</dbReference>
<organism evidence="3 4">
    <name type="scientific">Thermincola potens (strain JR)</name>
    <dbReference type="NCBI Taxonomy" id="635013"/>
    <lineage>
        <taxon>Bacteria</taxon>
        <taxon>Bacillati</taxon>
        <taxon>Bacillota</taxon>
        <taxon>Clostridia</taxon>
        <taxon>Eubacteriales</taxon>
        <taxon>Thermincolaceae</taxon>
        <taxon>Thermincola</taxon>
    </lineage>
</organism>
<dbReference type="STRING" id="635013.TherJR_2388"/>
<protein>
    <submittedName>
        <fullName evidence="3">PP-loop domain protein</fullName>
    </submittedName>
</protein>
<accession>D5XAM3</accession>
<dbReference type="InterPro" id="IPR011063">
    <property type="entry name" value="TilS/TtcA_N"/>
</dbReference>
<dbReference type="SUPFAM" id="SSF52402">
    <property type="entry name" value="Adenine nucleotide alpha hydrolases-like"/>
    <property type="match status" value="1"/>
</dbReference>